<comment type="caution">
    <text evidence="1">The sequence shown here is derived from an EMBL/GenBank/DDBJ whole genome shotgun (WGS) entry which is preliminary data.</text>
</comment>
<accession>A0A8S9PNZ7</accession>
<dbReference type="EMBL" id="QGKX02001521">
    <property type="protein sequence ID" value="KAF3514597.1"/>
    <property type="molecule type" value="Genomic_DNA"/>
</dbReference>
<protein>
    <submittedName>
        <fullName evidence="1">Uncharacterized protein</fullName>
    </submittedName>
</protein>
<gene>
    <name evidence="1" type="ORF">F2Q69_00008898</name>
</gene>
<sequence>MIICIQRFLWSLPTGFFPRPCRRDRRSRPTSPLKCSDDEYRSYGGCLWEGMDVSHLIGLSPVSELPLFKYYNRNSS</sequence>
<dbReference type="AlphaFoldDB" id="A0A8S9PNZ7"/>
<evidence type="ECO:0000313" key="1">
    <source>
        <dbReference type="EMBL" id="KAF3514597.1"/>
    </source>
</evidence>
<evidence type="ECO:0000313" key="2">
    <source>
        <dbReference type="Proteomes" id="UP000712600"/>
    </source>
</evidence>
<reference evidence="1" key="1">
    <citation type="submission" date="2019-12" db="EMBL/GenBank/DDBJ databases">
        <title>Genome sequencing and annotation of Brassica cretica.</title>
        <authorList>
            <person name="Studholme D.J."/>
            <person name="Sarris P."/>
        </authorList>
    </citation>
    <scope>NUCLEOTIDE SEQUENCE</scope>
    <source>
        <strain evidence="1">PFS-109/04</strain>
        <tissue evidence="1">Leaf</tissue>
    </source>
</reference>
<name>A0A8S9PNZ7_BRACR</name>
<proteinExistence type="predicted"/>
<dbReference type="Proteomes" id="UP000712600">
    <property type="component" value="Unassembled WGS sequence"/>
</dbReference>
<organism evidence="1 2">
    <name type="scientific">Brassica cretica</name>
    <name type="common">Mustard</name>
    <dbReference type="NCBI Taxonomy" id="69181"/>
    <lineage>
        <taxon>Eukaryota</taxon>
        <taxon>Viridiplantae</taxon>
        <taxon>Streptophyta</taxon>
        <taxon>Embryophyta</taxon>
        <taxon>Tracheophyta</taxon>
        <taxon>Spermatophyta</taxon>
        <taxon>Magnoliopsida</taxon>
        <taxon>eudicotyledons</taxon>
        <taxon>Gunneridae</taxon>
        <taxon>Pentapetalae</taxon>
        <taxon>rosids</taxon>
        <taxon>malvids</taxon>
        <taxon>Brassicales</taxon>
        <taxon>Brassicaceae</taxon>
        <taxon>Brassiceae</taxon>
        <taxon>Brassica</taxon>
    </lineage>
</organism>